<keyword evidence="1" id="KW-0472">Membrane</keyword>
<dbReference type="Proteomes" id="UP000333828">
    <property type="component" value="Unassembled WGS sequence"/>
</dbReference>
<dbReference type="PANTHER" id="PTHR40940">
    <property type="entry name" value="PROTEIN BATD-RELATED"/>
    <property type="match status" value="1"/>
</dbReference>
<reference evidence="3 4" key="1">
    <citation type="submission" date="2019-08" db="EMBL/GenBank/DDBJ databases">
        <authorList>
            <person name="Peeters C."/>
        </authorList>
    </citation>
    <scope>NUCLEOTIDE SEQUENCE [LARGE SCALE GENOMIC DNA]</scope>
    <source>
        <strain evidence="3 4">LMG 31115</strain>
    </source>
</reference>
<dbReference type="InterPro" id="IPR025738">
    <property type="entry name" value="BatD"/>
</dbReference>
<name>A0A5E4XGS6_9BURK</name>
<accession>A0A5E4XGS6</accession>
<dbReference type="Pfam" id="PF25607">
    <property type="entry name" value="DUF7939"/>
    <property type="match status" value="1"/>
</dbReference>
<feature type="domain" description="DUF7939" evidence="2">
    <location>
        <begin position="368"/>
        <end position="451"/>
    </location>
</feature>
<organism evidence="3 4">
    <name type="scientific">Pandoraea iniqua</name>
    <dbReference type="NCBI Taxonomy" id="2508288"/>
    <lineage>
        <taxon>Bacteria</taxon>
        <taxon>Pseudomonadati</taxon>
        <taxon>Pseudomonadota</taxon>
        <taxon>Betaproteobacteria</taxon>
        <taxon>Burkholderiales</taxon>
        <taxon>Burkholderiaceae</taxon>
        <taxon>Pandoraea</taxon>
    </lineage>
</organism>
<keyword evidence="1" id="KW-0812">Transmembrane</keyword>
<protein>
    <recommendedName>
        <fullName evidence="2">DUF7939 domain-containing protein</fullName>
    </recommendedName>
</protein>
<dbReference type="EMBL" id="CABPSI010000004">
    <property type="protein sequence ID" value="VVE35330.1"/>
    <property type="molecule type" value="Genomic_DNA"/>
</dbReference>
<evidence type="ECO:0000313" key="4">
    <source>
        <dbReference type="Proteomes" id="UP000333828"/>
    </source>
</evidence>
<evidence type="ECO:0000256" key="1">
    <source>
        <dbReference type="SAM" id="Phobius"/>
    </source>
</evidence>
<dbReference type="AlphaFoldDB" id="A0A5E4XGS6"/>
<proteinExistence type="predicted"/>
<gene>
    <name evidence="3" type="ORF">PIN31115_03852</name>
</gene>
<evidence type="ECO:0000313" key="3">
    <source>
        <dbReference type="EMBL" id="VVE35330.1"/>
    </source>
</evidence>
<sequence>MNCSSYVLDAVRFAGRWRRAMLTGVCAVLLLALGSAVAAPAPMARVEVAAQQPIRAGQQVSIDVTVFAPNFFMSAPAFPTLEVPGAIVTLPDARALNGTQTIDGVTFATISKTYAFVAEQDGDFDLPQATIALTYAGNDGAPQQATVTIPATRIRVGAGGVPKVSPSGGPNGGALLPVAQLSVTQTLSPASEHDVVQLKVGDTLVRTVSTFAPGTQAMLIAPPKSNAPRGVRVFAADPKLSDGVSPNSASPTAGGRRIDTFSYVFERKGTYTLPAITLGWTDPATGRASHSDAQAIRVVVATGASAGELAPGEGWLHLPQDAESIGIVLAGLAGLGVAGLVIWRTLPIWRTLRQRHRQRRSSAQASAKRLLAELIQACQSGDAGAAYRLAEKWSADATGLGLAVWARTTQDVPLIDAVSALERWLFAPAEAAAQRPPWDGRPLAIAFNRCAEAASRPVHRALTSSLAPLNPF</sequence>
<dbReference type="PANTHER" id="PTHR40940:SF1">
    <property type="entry name" value="PROTEIN BATD"/>
    <property type="match status" value="1"/>
</dbReference>
<dbReference type="InterPro" id="IPR057699">
    <property type="entry name" value="DUF7939"/>
</dbReference>
<keyword evidence="1" id="KW-1133">Transmembrane helix</keyword>
<evidence type="ECO:0000259" key="2">
    <source>
        <dbReference type="Pfam" id="PF25607"/>
    </source>
</evidence>
<keyword evidence="4" id="KW-1185">Reference proteome</keyword>
<feature type="transmembrane region" description="Helical" evidence="1">
    <location>
        <begin position="325"/>
        <end position="346"/>
    </location>
</feature>